<dbReference type="Pfam" id="PF12697">
    <property type="entry name" value="Abhydrolase_6"/>
    <property type="match status" value="1"/>
</dbReference>
<dbReference type="Proteomes" id="UP000249547">
    <property type="component" value="Unassembled WGS sequence"/>
</dbReference>
<evidence type="ECO:0000313" key="2">
    <source>
        <dbReference type="EMBL" id="RAJ08726.1"/>
    </source>
</evidence>
<proteinExistence type="predicted"/>
<keyword evidence="3" id="KW-1185">Reference proteome</keyword>
<protein>
    <submittedName>
        <fullName evidence="2">Pimeloyl-ACP methyl ester carboxylesterase</fullName>
    </submittedName>
</protein>
<feature type="domain" description="AB hydrolase-1" evidence="1">
    <location>
        <begin position="66"/>
        <end position="318"/>
    </location>
</feature>
<dbReference type="AlphaFoldDB" id="A0A327QVN9"/>
<dbReference type="OrthoDB" id="59888at2"/>
<dbReference type="Gene3D" id="3.40.50.1820">
    <property type="entry name" value="alpha/beta hydrolase"/>
    <property type="match status" value="1"/>
</dbReference>
<sequence length="327" mass="36950">MFGRILLKSLKWLGISLAVLLLVSVTYEQIVRWQLERKLEDQQLTYADVNSHQVHYVKKGEGPFTIVFESGLGGDHTIWKEIQDRLSKQATTLSYDRSGLFLSEASNLPVDNQTISDELFLLLEKTNCPKPYIVVTHSMGGIYLRPFITEHKEDICGVVFVDCSHPQQFKRSTEKMLRAVQAPSPAMVKLLVATGIYRIMFSFMPFSPEIPMSHPFHAQQKTYFYKSIDKTFEESEAVNANFADAEQYTSFNDLPLTVIMGTSPTRYAGLGDTSVQAEFSNLWEVLQTDLLQLSRNSKLVKASNSGHMVQISEPGLIVSAVEEIVKR</sequence>
<gene>
    <name evidence="2" type="ORF">LX64_01380</name>
</gene>
<dbReference type="InterPro" id="IPR000073">
    <property type="entry name" value="AB_hydrolase_1"/>
</dbReference>
<dbReference type="SUPFAM" id="SSF53474">
    <property type="entry name" value="alpha/beta-Hydrolases"/>
    <property type="match status" value="1"/>
</dbReference>
<comment type="caution">
    <text evidence="2">The sequence shown here is derived from an EMBL/GenBank/DDBJ whole genome shotgun (WGS) entry which is preliminary data.</text>
</comment>
<dbReference type="InterPro" id="IPR029058">
    <property type="entry name" value="AB_hydrolase_fold"/>
</dbReference>
<name>A0A327QVN9_9BACT</name>
<evidence type="ECO:0000259" key="1">
    <source>
        <dbReference type="Pfam" id="PF12697"/>
    </source>
</evidence>
<accession>A0A327QVN9</accession>
<evidence type="ECO:0000313" key="3">
    <source>
        <dbReference type="Proteomes" id="UP000249547"/>
    </source>
</evidence>
<dbReference type="EMBL" id="QLLL01000002">
    <property type="protein sequence ID" value="RAJ08726.1"/>
    <property type="molecule type" value="Genomic_DNA"/>
</dbReference>
<reference evidence="2 3" key="1">
    <citation type="submission" date="2018-06" db="EMBL/GenBank/DDBJ databases">
        <title>Genomic Encyclopedia of Archaeal and Bacterial Type Strains, Phase II (KMG-II): from individual species to whole genera.</title>
        <authorList>
            <person name="Goeker M."/>
        </authorList>
    </citation>
    <scope>NUCLEOTIDE SEQUENCE [LARGE SCALE GENOMIC DNA]</scope>
    <source>
        <strain evidence="2 3">DSM 23857</strain>
    </source>
</reference>
<dbReference type="RefSeq" id="WP_111596841.1">
    <property type="nucleotide sequence ID" value="NZ_QLLL01000002.1"/>
</dbReference>
<organism evidence="2 3">
    <name type="scientific">Chitinophaga skermanii</name>
    <dbReference type="NCBI Taxonomy" id="331697"/>
    <lineage>
        <taxon>Bacteria</taxon>
        <taxon>Pseudomonadati</taxon>
        <taxon>Bacteroidota</taxon>
        <taxon>Chitinophagia</taxon>
        <taxon>Chitinophagales</taxon>
        <taxon>Chitinophagaceae</taxon>
        <taxon>Chitinophaga</taxon>
    </lineage>
</organism>